<accession>A0AAV9MZP1</accession>
<proteinExistence type="predicted"/>
<protein>
    <recommendedName>
        <fullName evidence="4">Transcription factor domain-containing protein</fullName>
    </recommendedName>
</protein>
<comment type="caution">
    <text evidence="2">The sequence shown here is derived from an EMBL/GenBank/DDBJ whole genome shotgun (WGS) entry which is preliminary data.</text>
</comment>
<evidence type="ECO:0000313" key="2">
    <source>
        <dbReference type="EMBL" id="KAK5046428.1"/>
    </source>
</evidence>
<evidence type="ECO:0000256" key="1">
    <source>
        <dbReference type="SAM" id="MobiDB-lite"/>
    </source>
</evidence>
<evidence type="ECO:0000313" key="3">
    <source>
        <dbReference type="Proteomes" id="UP001358417"/>
    </source>
</evidence>
<dbReference type="RefSeq" id="XP_064702019.1">
    <property type="nucleotide sequence ID" value="XM_064851778.1"/>
</dbReference>
<gene>
    <name evidence="2" type="ORF">LTR84_008231</name>
</gene>
<sequence length="416" mass="46639">MPTEDKSTIRRTQSNESLGHPRNSTSHLSPAPGFVNNPDLSTRSPDPGKLKASELDDGPYTGKSQSLDYHERVPATESLFGTGKGIAGVVSTRLGSTRTDLPTRPDNGRNILHERRTNALDGQLLADSKSRQDGSRIESEFGLLSLEGSHNVTTPPPEWGSLETASSEVIKARTMRASKLLAGLENSVERIPIHLLPSDRNLVRYFAVNAGSFLGLDRFPEIEEKFDPVYNFIFPFASSSQWCFETIVLLGSAYHHHKHVHPGEDDTFDSENHYLAARQNVILAQTRSRISALTSRCDSTDFDVVAFLFLALGEYCYGDREIGRMHFHAWTDYCEMRRKFNAPPCGLPCKIVVWWCVSMLVEDDVTLDSIIDSPTKTRVRKDPAKLFRYFMSTTGVDLTKTSTESQVRRLDRRLTN</sequence>
<name>A0AAV9MZP1_9EURO</name>
<feature type="region of interest" description="Disordered" evidence="1">
    <location>
        <begin position="1"/>
        <end position="69"/>
    </location>
</feature>
<dbReference type="EMBL" id="JAVRRD010000030">
    <property type="protein sequence ID" value="KAK5046428.1"/>
    <property type="molecule type" value="Genomic_DNA"/>
</dbReference>
<evidence type="ECO:0008006" key="4">
    <source>
        <dbReference type="Google" id="ProtNLM"/>
    </source>
</evidence>
<dbReference type="Proteomes" id="UP001358417">
    <property type="component" value="Unassembled WGS sequence"/>
</dbReference>
<reference evidence="2 3" key="1">
    <citation type="submission" date="2023-08" db="EMBL/GenBank/DDBJ databases">
        <title>Black Yeasts Isolated from many extreme environments.</title>
        <authorList>
            <person name="Coleine C."/>
            <person name="Stajich J.E."/>
            <person name="Selbmann L."/>
        </authorList>
    </citation>
    <scope>NUCLEOTIDE SEQUENCE [LARGE SCALE GENOMIC DNA]</scope>
    <source>
        <strain evidence="2 3">CCFEE 5792</strain>
    </source>
</reference>
<organism evidence="2 3">
    <name type="scientific">Exophiala bonariae</name>
    <dbReference type="NCBI Taxonomy" id="1690606"/>
    <lineage>
        <taxon>Eukaryota</taxon>
        <taxon>Fungi</taxon>
        <taxon>Dikarya</taxon>
        <taxon>Ascomycota</taxon>
        <taxon>Pezizomycotina</taxon>
        <taxon>Eurotiomycetes</taxon>
        <taxon>Chaetothyriomycetidae</taxon>
        <taxon>Chaetothyriales</taxon>
        <taxon>Herpotrichiellaceae</taxon>
        <taxon>Exophiala</taxon>
    </lineage>
</organism>
<keyword evidence="3" id="KW-1185">Reference proteome</keyword>
<dbReference type="AlphaFoldDB" id="A0AAV9MZP1"/>
<dbReference type="GeneID" id="89976395"/>
<feature type="compositionally biased region" description="Polar residues" evidence="1">
    <location>
        <begin position="10"/>
        <end position="28"/>
    </location>
</feature>